<keyword evidence="2" id="KW-1185">Reference proteome</keyword>
<reference evidence="1 2" key="1">
    <citation type="submission" date="2023-03" db="EMBL/GenBank/DDBJ databases">
        <authorList>
            <person name="Pearce D."/>
        </authorList>
    </citation>
    <scope>NUCLEOTIDE SEQUENCE [LARGE SCALE GENOMIC DNA]</scope>
    <source>
        <strain evidence="1">Msz</strain>
    </source>
</reference>
<organism evidence="1 2">
    <name type="scientific">Methylocaldum szegediense</name>
    <dbReference type="NCBI Taxonomy" id="73780"/>
    <lineage>
        <taxon>Bacteria</taxon>
        <taxon>Pseudomonadati</taxon>
        <taxon>Pseudomonadota</taxon>
        <taxon>Gammaproteobacteria</taxon>
        <taxon>Methylococcales</taxon>
        <taxon>Methylococcaceae</taxon>
        <taxon>Methylocaldum</taxon>
    </lineage>
</organism>
<evidence type="ECO:0000313" key="2">
    <source>
        <dbReference type="Proteomes" id="UP001162030"/>
    </source>
</evidence>
<name>A0ABM9I7I9_9GAMM</name>
<evidence type="ECO:0000313" key="1">
    <source>
        <dbReference type="EMBL" id="CAI8943027.1"/>
    </source>
</evidence>
<gene>
    <name evidence="1" type="ORF">MSZNOR_4284</name>
</gene>
<dbReference type="Proteomes" id="UP001162030">
    <property type="component" value="Chromosome"/>
</dbReference>
<dbReference type="EMBL" id="OX458333">
    <property type="protein sequence ID" value="CAI8943027.1"/>
    <property type="molecule type" value="Genomic_DNA"/>
</dbReference>
<sequence>MRPLFKLILSLSPVLLWLPILAYAAGSTPRIESLTLRDFGYVIGDPVDYDVLVTVPDGYDLETEYLPVPGPLNEWLDIRAVNWTKVDTQDETQYRLRLTYQIFKGVRQPEKLTIPALPIRFRGRAPLEVQTQPWNIAIAPIIPTDISDENVKIRESAGPEPLPIGPHPLRFTAYLAGALVVLAILARRYGWLPFFAKTTPPFARALRDIRKLNRKRGDAEAYRTAVRLLHRALDDTAGFRLFAGELESFLAAHPAFNELRDELNHFFALSRRIFYTAPDAPIPADSPLERLETLCRRCIAAERRSA</sequence>
<dbReference type="RefSeq" id="WP_026609684.1">
    <property type="nucleotide sequence ID" value="NZ_OX458333.1"/>
</dbReference>
<accession>A0ABM9I7I9</accession>
<proteinExistence type="predicted"/>
<protein>
    <submittedName>
        <fullName evidence="1">MxaA protein</fullName>
    </submittedName>
</protein>